<keyword evidence="4" id="KW-0238">DNA-binding</keyword>
<dbReference type="Pfam" id="PF25601">
    <property type="entry name" value="AAA_lid_14"/>
    <property type="match status" value="1"/>
</dbReference>
<dbReference type="Pfam" id="PF00158">
    <property type="entry name" value="Sigma54_activat"/>
    <property type="match status" value="1"/>
</dbReference>
<evidence type="ECO:0000259" key="7">
    <source>
        <dbReference type="PROSITE" id="PS50045"/>
    </source>
</evidence>
<evidence type="ECO:0000256" key="1">
    <source>
        <dbReference type="ARBA" id="ARBA00022741"/>
    </source>
</evidence>
<dbReference type="GO" id="GO:0003677">
    <property type="term" value="F:DNA binding"/>
    <property type="evidence" value="ECO:0007669"/>
    <property type="project" value="UniProtKB-KW"/>
</dbReference>
<dbReference type="SUPFAM" id="SSF52540">
    <property type="entry name" value="P-loop containing nucleoside triphosphate hydrolases"/>
    <property type="match status" value="1"/>
</dbReference>
<dbReference type="FunFam" id="3.40.50.300:FF:000006">
    <property type="entry name" value="DNA-binding transcriptional regulator NtrC"/>
    <property type="match status" value="1"/>
</dbReference>
<dbReference type="SMART" id="SM00382">
    <property type="entry name" value="AAA"/>
    <property type="match status" value="1"/>
</dbReference>
<dbReference type="GO" id="GO:0006355">
    <property type="term" value="P:regulation of DNA-templated transcription"/>
    <property type="evidence" value="ECO:0007669"/>
    <property type="project" value="InterPro"/>
</dbReference>
<keyword evidence="5" id="KW-0804">Transcription</keyword>
<dbReference type="InterPro" id="IPR011006">
    <property type="entry name" value="CheY-like_superfamily"/>
</dbReference>
<feature type="compositionally biased region" description="Low complexity" evidence="6">
    <location>
        <begin position="1"/>
        <end position="30"/>
    </location>
</feature>
<feature type="domain" description="Sigma-54 factor interaction" evidence="7">
    <location>
        <begin position="239"/>
        <end position="466"/>
    </location>
</feature>
<dbReference type="InterPro" id="IPR058031">
    <property type="entry name" value="AAA_lid_NorR"/>
</dbReference>
<accession>E6QMC0</accession>
<evidence type="ECO:0000256" key="3">
    <source>
        <dbReference type="ARBA" id="ARBA00023015"/>
    </source>
</evidence>
<evidence type="ECO:0000313" key="8">
    <source>
        <dbReference type="EMBL" id="CBI08391.1"/>
    </source>
</evidence>
<protein>
    <submittedName>
        <fullName evidence="8">Sigma-54 activating ATPase (Modular protein)</fullName>
    </submittedName>
</protein>
<comment type="caution">
    <text evidence="8">The sequence shown here is derived from an EMBL/GenBank/DDBJ whole genome shotgun (WGS) entry which is preliminary data.</text>
</comment>
<dbReference type="GO" id="GO:0005524">
    <property type="term" value="F:ATP binding"/>
    <property type="evidence" value="ECO:0007669"/>
    <property type="project" value="UniProtKB-KW"/>
</dbReference>
<dbReference type="PROSITE" id="PS00676">
    <property type="entry name" value="SIGMA54_INTERACT_2"/>
    <property type="match status" value="1"/>
</dbReference>
<feature type="compositionally biased region" description="Basic and acidic residues" evidence="6">
    <location>
        <begin position="216"/>
        <end position="229"/>
    </location>
</feature>
<gene>
    <name evidence="8" type="ORF">CARN6_1851</name>
</gene>
<dbReference type="InterPro" id="IPR002078">
    <property type="entry name" value="Sigma_54_int"/>
</dbReference>
<dbReference type="InterPro" id="IPR027417">
    <property type="entry name" value="P-loop_NTPase"/>
</dbReference>
<sequence>MQALPATSSHSSSLPDSLPRLTSSSRSVLPQRTPRSRTVLIASSDASLRQRLRQALSGLRWQVFDASCGAEAWAAASEAQMEAHLEALVVDLWLPDLAIEEFLGEFQRAYPQVDLLMVDGTLAEGSRRSSYHQELLYALRRSQATDTVSWNAAPVIDEAVTGSTIVSLAEPVGRIEAAQPQAVAANAAALNWSLTEIASGTAATRPVETPTSAVDSRGHAWRPETRRREQATVEPIPELVGAAAAMIEVSRRIRLVAARTTPVLIEGPTGTGKELVAEALHRLSSRSKKPFVAINCAAIPEALLESELFGHTRGAFTGAVQGRTGRIESADGGTLFLDEIGEMPLALQAKLLRFFESGELQRIGDNETVKVDVRILAATHQPLAEDAQKGNFRADLYYRLAVFLIRTPALVEHMDDLPQLVEHFLAKMGRRMPIKRVDRAAMARLSGHSWPGNVRELEHVLERASILAGDEPTIGEEEIDFGLAPVH</sequence>
<feature type="region of interest" description="Disordered" evidence="6">
    <location>
        <begin position="1"/>
        <end position="32"/>
    </location>
</feature>
<dbReference type="PANTHER" id="PTHR32071:SF117">
    <property type="entry name" value="PTS-DEPENDENT DIHYDROXYACETONE KINASE OPERON REGULATORY PROTEIN-RELATED"/>
    <property type="match status" value="1"/>
</dbReference>
<dbReference type="PANTHER" id="PTHR32071">
    <property type="entry name" value="TRANSCRIPTIONAL REGULATORY PROTEIN"/>
    <property type="match status" value="1"/>
</dbReference>
<organism evidence="8">
    <name type="scientific">mine drainage metagenome</name>
    <dbReference type="NCBI Taxonomy" id="410659"/>
    <lineage>
        <taxon>unclassified sequences</taxon>
        <taxon>metagenomes</taxon>
        <taxon>ecological metagenomes</taxon>
    </lineage>
</organism>
<dbReference type="CDD" id="cd00009">
    <property type="entry name" value="AAA"/>
    <property type="match status" value="1"/>
</dbReference>
<proteinExistence type="predicted"/>
<evidence type="ECO:0000256" key="4">
    <source>
        <dbReference type="ARBA" id="ARBA00023125"/>
    </source>
</evidence>
<evidence type="ECO:0000256" key="5">
    <source>
        <dbReference type="ARBA" id="ARBA00023163"/>
    </source>
</evidence>
<dbReference type="InterPro" id="IPR025944">
    <property type="entry name" value="Sigma_54_int_dom_CS"/>
</dbReference>
<keyword evidence="2" id="KW-0067">ATP-binding</keyword>
<dbReference type="AlphaFoldDB" id="E6QMC0"/>
<keyword evidence="1" id="KW-0547">Nucleotide-binding</keyword>
<feature type="region of interest" description="Disordered" evidence="6">
    <location>
        <begin position="201"/>
        <end position="229"/>
    </location>
</feature>
<dbReference type="EMBL" id="CABQ01000212">
    <property type="protein sequence ID" value="CBI08391.1"/>
    <property type="molecule type" value="Genomic_DNA"/>
</dbReference>
<dbReference type="Gene3D" id="1.10.8.60">
    <property type="match status" value="1"/>
</dbReference>
<dbReference type="PROSITE" id="PS00688">
    <property type="entry name" value="SIGMA54_INTERACT_3"/>
    <property type="match status" value="1"/>
</dbReference>
<evidence type="ECO:0000256" key="2">
    <source>
        <dbReference type="ARBA" id="ARBA00022840"/>
    </source>
</evidence>
<name>E6QMC0_9ZZZZ</name>
<keyword evidence="3" id="KW-0805">Transcription regulation</keyword>
<dbReference type="Gene3D" id="3.40.50.300">
    <property type="entry name" value="P-loop containing nucleotide triphosphate hydrolases"/>
    <property type="match status" value="1"/>
</dbReference>
<dbReference type="InterPro" id="IPR003593">
    <property type="entry name" value="AAA+_ATPase"/>
</dbReference>
<dbReference type="InterPro" id="IPR025943">
    <property type="entry name" value="Sigma_54_int_dom_ATP-bd_2"/>
</dbReference>
<evidence type="ECO:0000256" key="6">
    <source>
        <dbReference type="SAM" id="MobiDB-lite"/>
    </source>
</evidence>
<dbReference type="Gene3D" id="3.40.50.2300">
    <property type="match status" value="1"/>
</dbReference>
<dbReference type="SUPFAM" id="SSF52172">
    <property type="entry name" value="CheY-like"/>
    <property type="match status" value="1"/>
</dbReference>
<dbReference type="PROSITE" id="PS50045">
    <property type="entry name" value="SIGMA54_INTERACT_4"/>
    <property type="match status" value="1"/>
</dbReference>
<reference evidence="8" key="1">
    <citation type="submission" date="2009-10" db="EMBL/GenBank/DDBJ databases">
        <title>Diversity of trophic interactions inside an arsenic-rich microbial ecosystem.</title>
        <authorList>
            <person name="Bertin P.N."/>
            <person name="Heinrich-Salmeron A."/>
            <person name="Pelletier E."/>
            <person name="Goulhen-Chollet F."/>
            <person name="Arsene-Ploetze F."/>
            <person name="Gallien S."/>
            <person name="Calteau A."/>
            <person name="Vallenet D."/>
            <person name="Casiot C."/>
            <person name="Chane-Woon-Ming B."/>
            <person name="Giloteaux L."/>
            <person name="Barakat M."/>
            <person name="Bonnefoy V."/>
            <person name="Bruneel O."/>
            <person name="Chandler M."/>
            <person name="Cleiss J."/>
            <person name="Duran R."/>
            <person name="Elbaz-Poulichet F."/>
            <person name="Fonknechten N."/>
            <person name="Lauga B."/>
            <person name="Mornico D."/>
            <person name="Ortet P."/>
            <person name="Schaeffer C."/>
            <person name="Siguier P."/>
            <person name="Alexander Thil Smith A."/>
            <person name="Van Dorsselaer A."/>
            <person name="Weissenbach J."/>
            <person name="Medigue C."/>
            <person name="Le Paslier D."/>
        </authorList>
    </citation>
    <scope>NUCLEOTIDE SEQUENCE</scope>
</reference>